<dbReference type="InterPro" id="IPR036055">
    <property type="entry name" value="LDL_receptor-like_sf"/>
</dbReference>
<proteinExistence type="predicted"/>
<evidence type="ECO:0000313" key="3">
    <source>
        <dbReference type="EMBL" id="CAL1612901.1"/>
    </source>
</evidence>
<dbReference type="InterPro" id="IPR023415">
    <property type="entry name" value="LDLR_class-A_CS"/>
</dbReference>
<dbReference type="SMART" id="SM00192">
    <property type="entry name" value="LDLa"/>
    <property type="match status" value="1"/>
</dbReference>
<evidence type="ECO:0000256" key="2">
    <source>
        <dbReference type="PROSITE-ProRule" id="PRU00124"/>
    </source>
</evidence>
<sequence length="76" mass="8385">MELRVHVSGEDGSPVCAALNLTEEKLVCPLGFFPCGNLTLCLPQVLHCNGMDDCGNHADEDNCATERWEHSEEARR</sequence>
<evidence type="ECO:0000313" key="4">
    <source>
        <dbReference type="Proteomes" id="UP001497482"/>
    </source>
</evidence>
<comment type="caution">
    <text evidence="2">Lacks conserved residue(s) required for the propagation of feature annotation.</text>
</comment>
<dbReference type="Pfam" id="PF00057">
    <property type="entry name" value="Ldl_recept_a"/>
    <property type="match status" value="1"/>
</dbReference>
<gene>
    <name evidence="3" type="ORF">KC01_LOCUS39189</name>
</gene>
<accession>A0AAV2MIK8</accession>
<dbReference type="PROSITE" id="PS01209">
    <property type="entry name" value="LDLRA_1"/>
    <property type="match status" value="1"/>
</dbReference>
<keyword evidence="1 2" id="KW-1015">Disulfide bond</keyword>
<reference evidence="3 4" key="1">
    <citation type="submission" date="2024-04" db="EMBL/GenBank/DDBJ databases">
        <authorList>
            <person name="Waldvogel A.-M."/>
            <person name="Schoenle A."/>
        </authorList>
    </citation>
    <scope>NUCLEOTIDE SEQUENCE [LARGE SCALE GENOMIC DNA]</scope>
</reference>
<keyword evidence="4" id="KW-1185">Reference proteome</keyword>
<dbReference type="InterPro" id="IPR002172">
    <property type="entry name" value="LDrepeatLR_classA_rpt"/>
</dbReference>
<organism evidence="3 4">
    <name type="scientific">Knipowitschia caucasica</name>
    <name type="common">Caucasian dwarf goby</name>
    <name type="synonym">Pomatoschistus caucasicus</name>
    <dbReference type="NCBI Taxonomy" id="637954"/>
    <lineage>
        <taxon>Eukaryota</taxon>
        <taxon>Metazoa</taxon>
        <taxon>Chordata</taxon>
        <taxon>Craniata</taxon>
        <taxon>Vertebrata</taxon>
        <taxon>Euteleostomi</taxon>
        <taxon>Actinopterygii</taxon>
        <taxon>Neopterygii</taxon>
        <taxon>Teleostei</taxon>
        <taxon>Neoteleostei</taxon>
        <taxon>Acanthomorphata</taxon>
        <taxon>Gobiaria</taxon>
        <taxon>Gobiiformes</taxon>
        <taxon>Gobioidei</taxon>
        <taxon>Gobiidae</taxon>
        <taxon>Gobiinae</taxon>
        <taxon>Knipowitschia</taxon>
    </lineage>
</organism>
<protein>
    <submittedName>
        <fullName evidence="3">Uncharacterized protein</fullName>
    </submittedName>
</protein>
<feature type="disulfide bond" evidence="2">
    <location>
        <begin position="48"/>
        <end position="63"/>
    </location>
</feature>
<dbReference type="CDD" id="cd00112">
    <property type="entry name" value="LDLa"/>
    <property type="match status" value="1"/>
</dbReference>
<dbReference type="Proteomes" id="UP001497482">
    <property type="component" value="Chromosome 8"/>
</dbReference>
<evidence type="ECO:0000256" key="1">
    <source>
        <dbReference type="ARBA" id="ARBA00023157"/>
    </source>
</evidence>
<name>A0AAV2MIK8_KNICA</name>
<dbReference type="AlphaFoldDB" id="A0AAV2MIK8"/>
<dbReference type="Gene3D" id="4.10.400.10">
    <property type="entry name" value="Low-density Lipoprotein Receptor"/>
    <property type="match status" value="1"/>
</dbReference>
<dbReference type="SUPFAM" id="SSF57424">
    <property type="entry name" value="LDL receptor-like module"/>
    <property type="match status" value="1"/>
</dbReference>
<dbReference type="EMBL" id="OZ035830">
    <property type="protein sequence ID" value="CAL1612901.1"/>
    <property type="molecule type" value="Genomic_DNA"/>
</dbReference>
<dbReference type="PROSITE" id="PS50068">
    <property type="entry name" value="LDLRA_2"/>
    <property type="match status" value="1"/>
</dbReference>
<dbReference type="FunFam" id="4.10.400.10:FF:000014">
    <property type="entry name" value="Relaxin family peptide receptor 1"/>
    <property type="match status" value="1"/>
</dbReference>